<keyword evidence="3" id="KW-0479">Metal-binding</keyword>
<evidence type="ECO:0000313" key="6">
    <source>
        <dbReference type="Proteomes" id="UP001597417"/>
    </source>
</evidence>
<organism evidence="5 6">
    <name type="scientific">Amycolatopsis pigmentata</name>
    <dbReference type="NCBI Taxonomy" id="450801"/>
    <lineage>
        <taxon>Bacteria</taxon>
        <taxon>Bacillati</taxon>
        <taxon>Actinomycetota</taxon>
        <taxon>Actinomycetes</taxon>
        <taxon>Pseudonocardiales</taxon>
        <taxon>Pseudonocardiaceae</taxon>
        <taxon>Amycolatopsis</taxon>
    </lineage>
</organism>
<dbReference type="PANTHER" id="PTHR37418">
    <property type="entry name" value="3-KETO-5-AMINOHEXANOATE CLEAVAGE ENZYME-RELATED"/>
    <property type="match status" value="1"/>
</dbReference>
<keyword evidence="6" id="KW-1185">Reference proteome</keyword>
<gene>
    <name evidence="5" type="ORF">ACFSXZ_09890</name>
</gene>
<dbReference type="PANTHER" id="PTHR37418:SF2">
    <property type="entry name" value="3-KETO-5-AMINOHEXANOATE CLEAVAGE ENZYME"/>
    <property type="match status" value="1"/>
</dbReference>
<comment type="caution">
    <text evidence="5">The sequence shown here is derived from an EMBL/GenBank/DDBJ whole genome shotgun (WGS) entry which is preliminary data.</text>
</comment>
<sequence length="272" mass="28954">MSVVITVAPTGPIASKADNPHLPTQPEEIAAAVAAASRAGAAVAHIHLRDEHGRPTADPGIARRTMDLIAERCPILIQLSTGVGLDVPFGPRAALVELRPRMATLNPCSMSFGGGEFRNPPAEVRRLAARMRELDVKPELEIYDTGHLDACLRLRDEGLLDDQPMQFSIVLGVAGGMAATPDNLLTLVRRLPENAVWQVIAIGRSNLALTAMGLALGGNARAGLEDALYVRKGELSPGNLPLVERAIRLAHDLDLSIAGPDEAEKILNLPVR</sequence>
<comment type="cofactor">
    <cofactor evidence="1">
        <name>Zn(2+)</name>
        <dbReference type="ChEBI" id="CHEBI:29105"/>
    </cofactor>
</comment>
<reference evidence="6" key="1">
    <citation type="journal article" date="2019" name="Int. J. Syst. Evol. Microbiol.">
        <title>The Global Catalogue of Microorganisms (GCM) 10K type strain sequencing project: providing services to taxonomists for standard genome sequencing and annotation.</title>
        <authorList>
            <consortium name="The Broad Institute Genomics Platform"/>
            <consortium name="The Broad Institute Genome Sequencing Center for Infectious Disease"/>
            <person name="Wu L."/>
            <person name="Ma J."/>
        </authorList>
    </citation>
    <scope>NUCLEOTIDE SEQUENCE [LARGE SCALE GENOMIC DNA]</scope>
    <source>
        <strain evidence="6">CGMCC 4.7645</strain>
    </source>
</reference>
<dbReference type="Gene3D" id="3.20.20.70">
    <property type="entry name" value="Aldolase class I"/>
    <property type="match status" value="1"/>
</dbReference>
<evidence type="ECO:0000256" key="2">
    <source>
        <dbReference type="ARBA" id="ARBA00022679"/>
    </source>
</evidence>
<keyword evidence="4" id="KW-0862">Zinc</keyword>
<dbReference type="InterPro" id="IPR013785">
    <property type="entry name" value="Aldolase_TIM"/>
</dbReference>
<evidence type="ECO:0000256" key="3">
    <source>
        <dbReference type="ARBA" id="ARBA00022723"/>
    </source>
</evidence>
<name>A0ABW5FNM2_9PSEU</name>
<dbReference type="InterPro" id="IPR008567">
    <property type="entry name" value="BKACE"/>
</dbReference>
<dbReference type="Proteomes" id="UP001597417">
    <property type="component" value="Unassembled WGS sequence"/>
</dbReference>
<evidence type="ECO:0000256" key="1">
    <source>
        <dbReference type="ARBA" id="ARBA00001947"/>
    </source>
</evidence>
<proteinExistence type="predicted"/>
<dbReference type="EMBL" id="JBHUKR010000006">
    <property type="protein sequence ID" value="MFD2416634.1"/>
    <property type="molecule type" value="Genomic_DNA"/>
</dbReference>
<protein>
    <submittedName>
        <fullName evidence="5">3-keto-5-aminohexanoate cleavage protein</fullName>
    </submittedName>
</protein>
<keyword evidence="2" id="KW-0808">Transferase</keyword>
<evidence type="ECO:0000256" key="4">
    <source>
        <dbReference type="ARBA" id="ARBA00022833"/>
    </source>
</evidence>
<accession>A0ABW5FNM2</accession>
<dbReference type="RefSeq" id="WP_378263600.1">
    <property type="nucleotide sequence ID" value="NZ_JBHUKR010000006.1"/>
</dbReference>
<dbReference type="Pfam" id="PF05853">
    <property type="entry name" value="BKACE"/>
    <property type="match status" value="1"/>
</dbReference>
<evidence type="ECO:0000313" key="5">
    <source>
        <dbReference type="EMBL" id="MFD2416634.1"/>
    </source>
</evidence>